<organism evidence="7 8">
    <name type="scientific">Rhodococcus baikonurensis</name>
    <dbReference type="NCBI Taxonomy" id="172041"/>
    <lineage>
        <taxon>Bacteria</taxon>
        <taxon>Bacillati</taxon>
        <taxon>Actinomycetota</taxon>
        <taxon>Actinomycetes</taxon>
        <taxon>Mycobacteriales</taxon>
        <taxon>Nocardiaceae</taxon>
        <taxon>Rhodococcus</taxon>
        <taxon>Rhodococcus erythropolis group</taxon>
    </lineage>
</organism>
<evidence type="ECO:0000313" key="8">
    <source>
        <dbReference type="Proteomes" id="UP001589587"/>
    </source>
</evidence>
<dbReference type="Gene3D" id="1.10.10.60">
    <property type="entry name" value="Homeodomain-like"/>
    <property type="match status" value="1"/>
</dbReference>
<dbReference type="PANTHER" id="PTHR32071:SF122">
    <property type="entry name" value="SIGMA FACTOR"/>
    <property type="match status" value="1"/>
</dbReference>
<dbReference type="InterPro" id="IPR029016">
    <property type="entry name" value="GAF-like_dom_sf"/>
</dbReference>
<dbReference type="Gene3D" id="3.40.50.300">
    <property type="entry name" value="P-loop containing nucleotide triphosphate hydrolases"/>
    <property type="match status" value="1"/>
</dbReference>
<gene>
    <name evidence="7" type="ORF">ACFFQ6_14070</name>
</gene>
<keyword evidence="5" id="KW-0804">Transcription</keyword>
<dbReference type="PRINTS" id="PR01590">
    <property type="entry name" value="HTHFIS"/>
</dbReference>
<dbReference type="Pfam" id="PF25601">
    <property type="entry name" value="AAA_lid_14"/>
    <property type="match status" value="1"/>
</dbReference>
<sequence>MVDREYQRLRIAAARADFLEYGTAGAAGVPPVVAASWERSQSAGVDAGRYRVKYHEDFDSDSRLARCALPVIDRLTEDMSDVPVTIALADAQARIVHRRDCSTAVGRLLDRIDFLPGFSFEEDNVGTNGIGTVFESGIPTSVVGSEHFNESLVPFACTGAPIHHPITGRIEGVLDVSLLSETWTPLIYALVKTAAADIGRNLLLDRSQAQRALFESFIKADKRPRQAVMAVGGSVIVNQRAQSLFTPDEQLTIHQHARYIMSEPGDDRAVDSIPLRSGRSVRIRATRILCGQQVAGIVVLLDEESNDQDRIRKTPAHPHITPITKLAEGPAYPAGPEKPPLLIADGNSPAWNKACTDAATALFKQATVLVLGEPGTGKTTMLAEQHRRVRPLDRTISIDAEHITKESFAGYVGASANATLIVLRDLESITREGVDAITQLFDAIAKGDANCAVAATLSESSVESTLPFRDLLSYFDQTVRVPPLRFRVSDLPQIVARLLKETAPERRTRVSPAASRLISAFPWPGNIPQLRGALISALRKRPVGEIQAEDLPSSCRTISPRTLTTLEAAERDAIANALSEYGGNRVKAATALGMSRSSLYRKLKSYAIAET</sequence>
<dbReference type="InterPro" id="IPR027417">
    <property type="entry name" value="P-loop_NTPase"/>
</dbReference>
<evidence type="ECO:0000259" key="6">
    <source>
        <dbReference type="PROSITE" id="PS50045"/>
    </source>
</evidence>
<dbReference type="Gene3D" id="3.30.450.40">
    <property type="match status" value="1"/>
</dbReference>
<keyword evidence="1" id="KW-0547">Nucleotide-binding</keyword>
<comment type="caution">
    <text evidence="7">The sequence shown here is derived from an EMBL/GenBank/DDBJ whole genome shotgun (WGS) entry which is preliminary data.</text>
</comment>
<accession>A0ABV5XEB4</accession>
<evidence type="ECO:0000256" key="5">
    <source>
        <dbReference type="ARBA" id="ARBA00023163"/>
    </source>
</evidence>
<dbReference type="SUPFAM" id="SSF46689">
    <property type="entry name" value="Homeodomain-like"/>
    <property type="match status" value="1"/>
</dbReference>
<proteinExistence type="predicted"/>
<dbReference type="RefSeq" id="WP_058228389.1">
    <property type="nucleotide sequence ID" value="NZ_JBHMAS010000028.1"/>
</dbReference>
<dbReference type="Proteomes" id="UP001589587">
    <property type="component" value="Unassembled WGS sequence"/>
</dbReference>
<keyword evidence="4" id="KW-0238">DNA-binding</keyword>
<dbReference type="InterPro" id="IPR002197">
    <property type="entry name" value="HTH_Fis"/>
</dbReference>
<dbReference type="PROSITE" id="PS50045">
    <property type="entry name" value="SIGMA54_INTERACT_4"/>
    <property type="match status" value="1"/>
</dbReference>
<dbReference type="InterPro" id="IPR009057">
    <property type="entry name" value="Homeodomain-like_sf"/>
</dbReference>
<dbReference type="InterPro" id="IPR003018">
    <property type="entry name" value="GAF"/>
</dbReference>
<dbReference type="Pfam" id="PF01590">
    <property type="entry name" value="GAF"/>
    <property type="match status" value="1"/>
</dbReference>
<feature type="domain" description="Sigma-54 factor interaction" evidence="6">
    <location>
        <begin position="344"/>
        <end position="539"/>
    </location>
</feature>
<dbReference type="InterPro" id="IPR058031">
    <property type="entry name" value="AAA_lid_NorR"/>
</dbReference>
<evidence type="ECO:0000256" key="2">
    <source>
        <dbReference type="ARBA" id="ARBA00022840"/>
    </source>
</evidence>
<protein>
    <submittedName>
        <fullName evidence="7">Sigma-54-dependent Fis family transcriptional regulator</fullName>
    </submittedName>
</protein>
<dbReference type="PANTHER" id="PTHR32071">
    <property type="entry name" value="TRANSCRIPTIONAL REGULATORY PROTEIN"/>
    <property type="match status" value="1"/>
</dbReference>
<name>A0ABV5XEB4_9NOCA</name>
<evidence type="ECO:0000256" key="1">
    <source>
        <dbReference type="ARBA" id="ARBA00022741"/>
    </source>
</evidence>
<keyword evidence="3" id="KW-0805">Transcription regulation</keyword>
<evidence type="ECO:0000256" key="3">
    <source>
        <dbReference type="ARBA" id="ARBA00023015"/>
    </source>
</evidence>
<dbReference type="Gene3D" id="1.10.8.60">
    <property type="match status" value="1"/>
</dbReference>
<evidence type="ECO:0000313" key="7">
    <source>
        <dbReference type="EMBL" id="MFB9780822.1"/>
    </source>
</evidence>
<dbReference type="SUPFAM" id="SSF52540">
    <property type="entry name" value="P-loop containing nucleoside triphosphate hydrolases"/>
    <property type="match status" value="1"/>
</dbReference>
<reference evidence="7 8" key="1">
    <citation type="submission" date="2024-09" db="EMBL/GenBank/DDBJ databases">
        <authorList>
            <person name="Sun Q."/>
            <person name="Mori K."/>
        </authorList>
    </citation>
    <scope>NUCLEOTIDE SEQUENCE [LARGE SCALE GENOMIC DNA]</scope>
    <source>
        <strain evidence="7 8">JCM 11411</strain>
    </source>
</reference>
<dbReference type="Pfam" id="PF02954">
    <property type="entry name" value="HTH_8"/>
    <property type="match status" value="1"/>
</dbReference>
<keyword evidence="2" id="KW-0067">ATP-binding</keyword>
<dbReference type="InterPro" id="IPR002078">
    <property type="entry name" value="Sigma_54_int"/>
</dbReference>
<evidence type="ECO:0000256" key="4">
    <source>
        <dbReference type="ARBA" id="ARBA00023125"/>
    </source>
</evidence>
<dbReference type="EMBL" id="JBHMAS010000028">
    <property type="protein sequence ID" value="MFB9780822.1"/>
    <property type="molecule type" value="Genomic_DNA"/>
</dbReference>
<keyword evidence="8" id="KW-1185">Reference proteome</keyword>